<evidence type="ECO:0000313" key="1">
    <source>
        <dbReference type="EMBL" id="GLC27333.1"/>
    </source>
</evidence>
<dbReference type="Proteomes" id="UP001161325">
    <property type="component" value="Unassembled WGS sequence"/>
</dbReference>
<gene>
    <name evidence="1" type="ORF">rosag_38460</name>
</gene>
<comment type="caution">
    <text evidence="1">The sequence shown here is derived from an EMBL/GenBank/DDBJ whole genome shotgun (WGS) entry which is preliminary data.</text>
</comment>
<organism evidence="1 2">
    <name type="scientific">Roseisolibacter agri</name>
    <dbReference type="NCBI Taxonomy" id="2014610"/>
    <lineage>
        <taxon>Bacteria</taxon>
        <taxon>Pseudomonadati</taxon>
        <taxon>Gemmatimonadota</taxon>
        <taxon>Gemmatimonadia</taxon>
        <taxon>Gemmatimonadales</taxon>
        <taxon>Gemmatimonadaceae</taxon>
        <taxon>Roseisolibacter</taxon>
    </lineage>
</organism>
<proteinExistence type="predicted"/>
<evidence type="ECO:0000313" key="2">
    <source>
        <dbReference type="Proteomes" id="UP001161325"/>
    </source>
</evidence>
<name>A0AA37QI87_9BACT</name>
<dbReference type="AlphaFoldDB" id="A0AA37QI87"/>
<accession>A0AA37QI87</accession>
<sequence length="303" mass="31361">MRHLCFAATLGAALAVAPRVSPAQTVPGRDLYDFAIGALGEAPALAIEAAGGLYNPAATLLAPTGRIRGSVTHLNAPGDRGLSGEVIGLEWRQTPKRAFAITVARAGVSDIPRTDDTPTAVGSPVVYDSYLVSAGASQRVLRHLAVGAALRYRVGRLDTASASTAGADAGVVVDGLLGRRDLRLGASTFLWRPGADRDDRPLTSLGADARVAGRAVAREVRVGASYLGSRGGEHEGYGYVSARLRNVEGRAGLARAARGGEADTRTRLGLGLRYAGLLVGVARDESASGFGSIYQITLSSIFK</sequence>
<keyword evidence="2" id="KW-1185">Reference proteome</keyword>
<dbReference type="RefSeq" id="WP_284351774.1">
    <property type="nucleotide sequence ID" value="NZ_BRXS01000006.1"/>
</dbReference>
<protein>
    <submittedName>
        <fullName evidence="1">Uncharacterized protein</fullName>
    </submittedName>
</protein>
<dbReference type="EMBL" id="BRXS01000006">
    <property type="protein sequence ID" value="GLC27333.1"/>
    <property type="molecule type" value="Genomic_DNA"/>
</dbReference>
<reference evidence="1" key="1">
    <citation type="submission" date="2022-08" db="EMBL/GenBank/DDBJ databases">
        <title>Draft genome sequencing of Roseisolibacter agri AW1220.</title>
        <authorList>
            <person name="Tobiishi Y."/>
            <person name="Tonouchi A."/>
        </authorList>
    </citation>
    <scope>NUCLEOTIDE SEQUENCE</scope>
    <source>
        <strain evidence="1">AW1220</strain>
    </source>
</reference>